<evidence type="ECO:0000256" key="2">
    <source>
        <dbReference type="ARBA" id="ARBA00022840"/>
    </source>
</evidence>
<evidence type="ECO:0000256" key="3">
    <source>
        <dbReference type="SAM" id="MobiDB-lite"/>
    </source>
</evidence>
<evidence type="ECO:0000259" key="4">
    <source>
        <dbReference type="PROSITE" id="PS50011"/>
    </source>
</evidence>
<dbReference type="InterPro" id="IPR000719">
    <property type="entry name" value="Prot_kinase_dom"/>
</dbReference>
<protein>
    <submittedName>
        <fullName evidence="5">Serine/threonine protein kinase</fullName>
    </submittedName>
</protein>
<dbReference type="EMBL" id="QZCE01000002">
    <property type="protein sequence ID" value="NEZ62986.1"/>
    <property type="molecule type" value="Genomic_DNA"/>
</dbReference>
<gene>
    <name evidence="5" type="ORF">D0962_09350</name>
</gene>
<dbReference type="SUPFAM" id="SSF56112">
    <property type="entry name" value="Protein kinase-like (PK-like)"/>
    <property type="match status" value="1"/>
</dbReference>
<dbReference type="GO" id="GO:0004674">
    <property type="term" value="F:protein serine/threonine kinase activity"/>
    <property type="evidence" value="ECO:0007669"/>
    <property type="project" value="UniProtKB-KW"/>
</dbReference>
<dbReference type="Pfam" id="PF00069">
    <property type="entry name" value="Pkinase"/>
    <property type="match status" value="1"/>
</dbReference>
<keyword evidence="5" id="KW-0418">Kinase</keyword>
<dbReference type="InterPro" id="IPR011009">
    <property type="entry name" value="Kinase-like_dom_sf"/>
</dbReference>
<dbReference type="SMART" id="SM00220">
    <property type="entry name" value="S_TKc"/>
    <property type="match status" value="1"/>
</dbReference>
<dbReference type="CDD" id="cd14014">
    <property type="entry name" value="STKc_PknB_like"/>
    <property type="match status" value="1"/>
</dbReference>
<comment type="caution">
    <text evidence="5">The sequence shown here is derived from an EMBL/GenBank/DDBJ whole genome shotgun (WGS) entry which is preliminary data.</text>
</comment>
<proteinExistence type="predicted"/>
<dbReference type="Proteomes" id="UP000473574">
    <property type="component" value="Unassembled WGS sequence"/>
</dbReference>
<sequence length="516" mass="59274">MQSGILMNNCNPVNSFMVSPSVLKTTPRLLNRYSIQQNLGARLGRRTMLGYDHIRHSWVIIKYLCFDDPLQANDIKRFHQEVTVLKNLKHQAIPAYYDSFEIEDHGYHGCMLVQEYIEGKSLYTLINTQRVFTEEEIRKLAQQILAILDYLHTKKSPIIHRDIKPSSFVLNTLANSTPGDLYLVDFGLVQCASTTQTDTETDTDTPILISGTPGYRPPEQLGDRAMPATDLYSLGATLIHLATGKHPNTLPQSGLRLLFSQELEHMSRPLKSWLRWLTQPKQHKRPISAKSALKGLEQADEIFSSSHWLSFNSLSHRLQRTFLETMAPANTQLKILEYSQMLEVLFPPLGWKSRKFCLAMLQTIVSAASVWLTFRGFLYFWPQLVNVWQQLSIIIIGLGWTYFNVRSGYRGLQSICSSLFQQISIQLLPEIILLGHRFPCRPVDYKINTYKRDIEDIHFQKDSSLIKFFLHNNRTIVGKLKYTLSAKELELTQSEISWVNDILQLWLKQPSSTGLA</sequence>
<organism evidence="5 6">
    <name type="scientific">Adonisia turfae CCMR0082</name>
    <dbReference type="NCBI Taxonomy" id="2304604"/>
    <lineage>
        <taxon>Bacteria</taxon>
        <taxon>Bacillati</taxon>
        <taxon>Cyanobacteriota</taxon>
        <taxon>Adonisia</taxon>
        <taxon>Adonisia turfae</taxon>
    </lineage>
</organism>
<accession>A0A6M0S3K7</accession>
<dbReference type="Gene3D" id="1.10.510.10">
    <property type="entry name" value="Transferase(Phosphotransferase) domain 1"/>
    <property type="match status" value="1"/>
</dbReference>
<reference evidence="5 6" key="1">
    <citation type="journal article" date="2020" name="Microb. Ecol.">
        <title>Ecogenomics of the Marine Benthic Filamentous Cyanobacterium Adonisia.</title>
        <authorList>
            <person name="Walter J.M."/>
            <person name="Coutinho F.H."/>
            <person name="Leomil L."/>
            <person name="Hargreaves P.I."/>
            <person name="Campeao M.E."/>
            <person name="Vieira V.V."/>
            <person name="Silva B.S."/>
            <person name="Fistarol G.O."/>
            <person name="Salomon P.S."/>
            <person name="Sawabe T."/>
            <person name="Mino S."/>
            <person name="Hosokawa M."/>
            <person name="Miyashita H."/>
            <person name="Maruyama F."/>
            <person name="van Verk M.C."/>
            <person name="Dutilh B.E."/>
            <person name="Thompson C.C."/>
            <person name="Thompson F.L."/>
        </authorList>
    </citation>
    <scope>NUCLEOTIDE SEQUENCE [LARGE SCALE GENOMIC DNA]</scope>
    <source>
        <strain evidence="5 6">CCMR0082</strain>
    </source>
</reference>
<dbReference type="AlphaFoldDB" id="A0A6M0S3K7"/>
<feature type="region of interest" description="Disordered" evidence="3">
    <location>
        <begin position="197"/>
        <end position="220"/>
    </location>
</feature>
<dbReference type="PANTHER" id="PTHR24363">
    <property type="entry name" value="SERINE/THREONINE PROTEIN KINASE"/>
    <property type="match status" value="1"/>
</dbReference>
<keyword evidence="5" id="KW-0808">Transferase</keyword>
<dbReference type="PANTHER" id="PTHR24363:SF7">
    <property type="entry name" value="SERINE_THREONINE-PROTEIN KINASE-LIKE PROTEIN E"/>
    <property type="match status" value="1"/>
</dbReference>
<keyword evidence="5" id="KW-0723">Serine/threonine-protein kinase</keyword>
<keyword evidence="2" id="KW-0067">ATP-binding</keyword>
<keyword evidence="1" id="KW-0547">Nucleotide-binding</keyword>
<evidence type="ECO:0000313" key="6">
    <source>
        <dbReference type="Proteomes" id="UP000473574"/>
    </source>
</evidence>
<dbReference type="GO" id="GO:0005524">
    <property type="term" value="F:ATP binding"/>
    <property type="evidence" value="ECO:0007669"/>
    <property type="project" value="UniProtKB-KW"/>
</dbReference>
<name>A0A6M0S3K7_9CYAN</name>
<evidence type="ECO:0000256" key="1">
    <source>
        <dbReference type="ARBA" id="ARBA00022741"/>
    </source>
</evidence>
<evidence type="ECO:0000313" key="5">
    <source>
        <dbReference type="EMBL" id="NEZ62986.1"/>
    </source>
</evidence>
<dbReference type="PROSITE" id="PS50011">
    <property type="entry name" value="PROTEIN_KINASE_DOM"/>
    <property type="match status" value="1"/>
</dbReference>
<feature type="domain" description="Protein kinase" evidence="4">
    <location>
        <begin position="33"/>
        <end position="303"/>
    </location>
</feature>